<name>A0AC34GNL6_9BILA</name>
<protein>
    <submittedName>
        <fullName evidence="2">Uncharacterized protein</fullName>
    </submittedName>
</protein>
<organism evidence="1 2">
    <name type="scientific">Panagrolaimus sp. ES5</name>
    <dbReference type="NCBI Taxonomy" id="591445"/>
    <lineage>
        <taxon>Eukaryota</taxon>
        <taxon>Metazoa</taxon>
        <taxon>Ecdysozoa</taxon>
        <taxon>Nematoda</taxon>
        <taxon>Chromadorea</taxon>
        <taxon>Rhabditida</taxon>
        <taxon>Tylenchina</taxon>
        <taxon>Panagrolaimomorpha</taxon>
        <taxon>Panagrolaimoidea</taxon>
        <taxon>Panagrolaimidae</taxon>
        <taxon>Panagrolaimus</taxon>
    </lineage>
</organism>
<reference evidence="2" key="1">
    <citation type="submission" date="2022-11" db="UniProtKB">
        <authorList>
            <consortium name="WormBaseParasite"/>
        </authorList>
    </citation>
    <scope>IDENTIFICATION</scope>
</reference>
<dbReference type="WBParaSite" id="ES5_v2.g496.t1">
    <property type="protein sequence ID" value="ES5_v2.g496.t1"/>
    <property type="gene ID" value="ES5_v2.g496"/>
</dbReference>
<evidence type="ECO:0000313" key="2">
    <source>
        <dbReference type="WBParaSite" id="ES5_v2.g496.t1"/>
    </source>
</evidence>
<proteinExistence type="predicted"/>
<accession>A0AC34GNL6</accession>
<sequence>MFDSGDEDAEYFEVGVDDDHRPLPSFNRNQPLPLPPRQSTQRSSAGNTWDERSVTSTLRSSDVNAWQTAQRSANSNAGQSHRLSNDQDQCQRFVNQFQRPVNSVPPQPPRPSNHRYGTTSGPYYSNADITIPEADVDPFIRFPDEIKLNGFIITNEIPENPKEIPRRLYSFMVFCQEDQKIYGIPRRLTTPPNKKLNEVQRWRKKRDLEFGRKVDFILDQYNDVLEYAKGPSDSIIAENIDGKNCFQVQCVLDRDLMKFYCVEFGLSKMRRPLAYHIENLAYDCQVTFHEDAAIQKILHFEIFKVIKASADQSVISTTPWINNLPTTMLTDNEIEELKNPDNYKANVTGLRYANDRVLHLRAENQVKIIFCTDFENLPPIGSIFQFDYVFHPIKKLAVVAAVIRINEHLEVKEIVNGQDDESGFMFEICLDISEHKNGFYHHETLGMITDTKKCLRFAPYRTTQKPSEEIYVRVKACLRQPALFDIVEICENDFEIIEASEPPFVEADCLLINKLSGKVFAHMYPGLDLRLDERICKNFQIGDLLNGRFFLQNRQVNSGDNRYVSDDAVKMNTEPFRVLQVSDDYALIVMKLHRITYTAAVSNKQKKKNPQQAVDIPQFRQYAFFLENYFESTHGGLIGGSKGRVSSIDDYAFSILETCLDGGQYCLNYVCKFDHLTSPLDLDQNIALRNHVSKVMAHRHGIPDDNGSRHSSMSAATISSHSSSSIPSSRSSASIPLPLHDNAENSSRTSTPIADEGRYSELSTRSMNSTSVRSQRFQSPTMFSGDRRTPTDQYSQNGASRNGNLHSRNEYGNERGASRISTTSFATASPASFNSAPVVVDHRSSANIPPTSHEPRHQYEHVENQRFADSSSSRLPPTSTWGRASAQPATGNRIESRADSVNSAPTGRVPSNPAWPSRPASNANIRVEEVRSPEAHYRSNGTSSSRVASNHASQNSLPATNGRVESRARQVDDVEERMSNNEIFNDQPPRRKPFPQLGDPRYRNLCLYRRGENISPQLASILTKMDSYLTNPPPPLTSSIKRTRNETNMPEFEEFVEKYLNI</sequence>
<evidence type="ECO:0000313" key="1">
    <source>
        <dbReference type="Proteomes" id="UP000887579"/>
    </source>
</evidence>
<dbReference type="Proteomes" id="UP000887579">
    <property type="component" value="Unplaced"/>
</dbReference>